<dbReference type="AlphaFoldDB" id="A0AAV5MTJ2"/>
<feature type="region of interest" description="Disordered" evidence="1">
    <location>
        <begin position="30"/>
        <end position="57"/>
    </location>
</feature>
<name>A0AAV5MTJ2_9ROSI</name>
<feature type="chain" id="PRO_5043955262" evidence="2">
    <location>
        <begin position="27"/>
        <end position="72"/>
    </location>
</feature>
<organism evidence="3 4">
    <name type="scientific">Rubroshorea leprosula</name>
    <dbReference type="NCBI Taxonomy" id="152421"/>
    <lineage>
        <taxon>Eukaryota</taxon>
        <taxon>Viridiplantae</taxon>
        <taxon>Streptophyta</taxon>
        <taxon>Embryophyta</taxon>
        <taxon>Tracheophyta</taxon>
        <taxon>Spermatophyta</taxon>
        <taxon>Magnoliopsida</taxon>
        <taxon>eudicotyledons</taxon>
        <taxon>Gunneridae</taxon>
        <taxon>Pentapetalae</taxon>
        <taxon>rosids</taxon>
        <taxon>malvids</taxon>
        <taxon>Malvales</taxon>
        <taxon>Dipterocarpaceae</taxon>
        <taxon>Rubroshorea</taxon>
    </lineage>
</organism>
<comment type="caution">
    <text evidence="3">The sequence shown here is derived from an EMBL/GenBank/DDBJ whole genome shotgun (WGS) entry which is preliminary data.</text>
</comment>
<evidence type="ECO:0000313" key="3">
    <source>
        <dbReference type="EMBL" id="GKV52031.1"/>
    </source>
</evidence>
<sequence length="72" mass="8013">MTLKIFWVSLTYLVFQDLVLLLLTSGRDPGIIPRNPHPPEPEGFDSNADSGPGQTPQLRLPALKKWKLMGSL</sequence>
<keyword evidence="2" id="KW-0732">Signal</keyword>
<reference evidence="3 4" key="1">
    <citation type="journal article" date="2021" name="Commun. Biol.">
        <title>The genome of Shorea leprosula (Dipterocarpaceae) highlights the ecological relevance of drought in aseasonal tropical rainforests.</title>
        <authorList>
            <person name="Ng K.K.S."/>
            <person name="Kobayashi M.J."/>
            <person name="Fawcett J.A."/>
            <person name="Hatakeyama M."/>
            <person name="Paape T."/>
            <person name="Ng C.H."/>
            <person name="Ang C.C."/>
            <person name="Tnah L.H."/>
            <person name="Lee C.T."/>
            <person name="Nishiyama T."/>
            <person name="Sese J."/>
            <person name="O'Brien M.J."/>
            <person name="Copetti D."/>
            <person name="Mohd Noor M.I."/>
            <person name="Ong R.C."/>
            <person name="Putra M."/>
            <person name="Sireger I.Z."/>
            <person name="Indrioko S."/>
            <person name="Kosugi Y."/>
            <person name="Izuno A."/>
            <person name="Isagi Y."/>
            <person name="Lee S.L."/>
            <person name="Shimizu K.K."/>
        </authorList>
    </citation>
    <scope>NUCLEOTIDE SEQUENCE [LARGE SCALE GENOMIC DNA]</scope>
    <source>
        <strain evidence="3">214</strain>
    </source>
</reference>
<gene>
    <name evidence="3" type="ORF">SLEP1_g58639</name>
</gene>
<evidence type="ECO:0000313" key="4">
    <source>
        <dbReference type="Proteomes" id="UP001054252"/>
    </source>
</evidence>
<feature type="signal peptide" evidence="2">
    <location>
        <begin position="1"/>
        <end position="26"/>
    </location>
</feature>
<evidence type="ECO:0000256" key="2">
    <source>
        <dbReference type="SAM" id="SignalP"/>
    </source>
</evidence>
<accession>A0AAV5MTJ2</accession>
<dbReference type="EMBL" id="BPVZ01000587">
    <property type="protein sequence ID" value="GKV52031.1"/>
    <property type="molecule type" value="Genomic_DNA"/>
</dbReference>
<protein>
    <submittedName>
        <fullName evidence="3">Uncharacterized protein</fullName>
    </submittedName>
</protein>
<evidence type="ECO:0000256" key="1">
    <source>
        <dbReference type="SAM" id="MobiDB-lite"/>
    </source>
</evidence>
<keyword evidence="4" id="KW-1185">Reference proteome</keyword>
<proteinExistence type="predicted"/>
<feature type="compositionally biased region" description="Polar residues" evidence="1">
    <location>
        <begin position="47"/>
        <end position="57"/>
    </location>
</feature>
<dbReference type="Proteomes" id="UP001054252">
    <property type="component" value="Unassembled WGS sequence"/>
</dbReference>